<evidence type="ECO:0000313" key="3">
    <source>
        <dbReference type="Proteomes" id="UP000247540"/>
    </source>
</evidence>
<dbReference type="PROSITE" id="PS51257">
    <property type="entry name" value="PROKAR_LIPOPROTEIN"/>
    <property type="match status" value="1"/>
</dbReference>
<evidence type="ECO:0000259" key="1">
    <source>
        <dbReference type="Pfam" id="PF03886"/>
    </source>
</evidence>
<dbReference type="EMBL" id="QJTC01000019">
    <property type="protein sequence ID" value="PYE75831.1"/>
    <property type="molecule type" value="Genomic_DNA"/>
</dbReference>
<feature type="domain" description="ABC-type transport auxiliary lipoprotein component" evidence="1">
    <location>
        <begin position="34"/>
        <end position="197"/>
    </location>
</feature>
<comment type="caution">
    <text evidence="2">The sequence shown here is derived from an EMBL/GenBank/DDBJ whole genome shotgun (WGS) entry which is preliminary data.</text>
</comment>
<dbReference type="AlphaFoldDB" id="A0A318SJC5"/>
<accession>A0A318SJC5</accession>
<gene>
    <name evidence="2" type="ORF">DFQ15_11919</name>
</gene>
<sequence>MKSASIPSRRPAWGLALAVCALATGCAGQPDRFYTLSDPAALRTAPAVAPQAASTMAIEVLPVGVPERLARPQMVVRTSAASPEVQVLEQHRWSASFEKELRDALSSGIATRLGAIDASKTPAAAGLRPWRIAVQVARFDAVEGERVDGAFTWTLRRAGTPQQLDCRLDTSVAAGAGMPALAKASGEVAARLAETIADAIASADAAASEARTLRCPAPGGMS</sequence>
<dbReference type="Gene3D" id="3.40.50.10610">
    <property type="entry name" value="ABC-type transport auxiliary lipoprotein component"/>
    <property type="match status" value="1"/>
</dbReference>
<organism evidence="2 3">
    <name type="scientific">Xylophilus ampelinus</name>
    <dbReference type="NCBI Taxonomy" id="54067"/>
    <lineage>
        <taxon>Bacteria</taxon>
        <taxon>Pseudomonadati</taxon>
        <taxon>Pseudomonadota</taxon>
        <taxon>Betaproteobacteria</taxon>
        <taxon>Burkholderiales</taxon>
        <taxon>Xylophilus</taxon>
    </lineage>
</organism>
<evidence type="ECO:0000313" key="2">
    <source>
        <dbReference type="EMBL" id="PYE75831.1"/>
    </source>
</evidence>
<dbReference type="Proteomes" id="UP000247540">
    <property type="component" value="Unassembled WGS sequence"/>
</dbReference>
<reference evidence="2 3" key="1">
    <citation type="submission" date="2018-06" db="EMBL/GenBank/DDBJ databases">
        <title>Genomic Encyclopedia of Type Strains, Phase III (KMG-III): the genomes of soil and plant-associated and newly described type strains.</title>
        <authorList>
            <person name="Whitman W."/>
        </authorList>
    </citation>
    <scope>NUCLEOTIDE SEQUENCE [LARGE SCALE GENOMIC DNA]</scope>
    <source>
        <strain evidence="2 3">CECT 7646</strain>
    </source>
</reference>
<dbReference type="InterPro" id="IPR005586">
    <property type="entry name" value="ABC_trans_aux"/>
</dbReference>
<dbReference type="RefSeq" id="WP_233504476.1">
    <property type="nucleotide sequence ID" value="NZ_JAMOFZ010000023.1"/>
</dbReference>
<keyword evidence="3" id="KW-1185">Reference proteome</keyword>
<protein>
    <recommendedName>
        <fullName evidence="1">ABC-type transport auxiliary lipoprotein component domain-containing protein</fullName>
    </recommendedName>
</protein>
<name>A0A318SJC5_9BURK</name>
<dbReference type="Pfam" id="PF03886">
    <property type="entry name" value="ABC_trans_aux"/>
    <property type="match status" value="1"/>
</dbReference>
<proteinExistence type="predicted"/>
<dbReference type="SUPFAM" id="SSF159594">
    <property type="entry name" value="XCC0632-like"/>
    <property type="match status" value="1"/>
</dbReference>